<feature type="chain" id="PRO_5011554672" description="Chalcone isomerase-like" evidence="1">
    <location>
        <begin position="21"/>
        <end position="167"/>
    </location>
</feature>
<dbReference type="EMBL" id="FOJB01000001">
    <property type="protein sequence ID" value="SEW30429.1"/>
    <property type="molecule type" value="Genomic_DNA"/>
</dbReference>
<evidence type="ECO:0008006" key="4">
    <source>
        <dbReference type="Google" id="ProtNLM"/>
    </source>
</evidence>
<organism evidence="2 3">
    <name type="scientific">Aliiroseovarius sediminilitoris</name>
    <dbReference type="NCBI Taxonomy" id="1173584"/>
    <lineage>
        <taxon>Bacteria</taxon>
        <taxon>Pseudomonadati</taxon>
        <taxon>Pseudomonadota</taxon>
        <taxon>Alphaproteobacteria</taxon>
        <taxon>Rhodobacterales</taxon>
        <taxon>Paracoccaceae</taxon>
        <taxon>Aliiroseovarius</taxon>
    </lineage>
</organism>
<keyword evidence="3" id="KW-1185">Reference proteome</keyword>
<feature type="signal peptide" evidence="1">
    <location>
        <begin position="1"/>
        <end position="20"/>
    </location>
</feature>
<sequence length="167" mass="18242">MHALNVLLTLTSMAATPALAQSNVAAAALPGAEVRGTATLRFLGLPLYQARLFTVGGAALDWRQDFGIELTYLRDLTQYDLVEATMREFKRTGGALPLEVQLSGCFDAVTKGDRYLAISDGADKIGFWRNGQRSCTLAYPQIKTRFMGIFVGDNTRSRSFTRRLTGG</sequence>
<dbReference type="OrthoDB" id="8527419at2"/>
<keyword evidence="1" id="KW-0732">Signal</keyword>
<evidence type="ECO:0000313" key="2">
    <source>
        <dbReference type="EMBL" id="SEW30429.1"/>
    </source>
</evidence>
<gene>
    <name evidence="2" type="ORF">SAMN05444851_2878</name>
</gene>
<dbReference type="AlphaFoldDB" id="A0A1I0QSS4"/>
<dbReference type="STRING" id="1173584.SAMN05444851_2878"/>
<proteinExistence type="predicted"/>
<name>A0A1I0QSS4_9RHOB</name>
<accession>A0A1I0QSS4</accession>
<reference evidence="2 3" key="1">
    <citation type="submission" date="2016-10" db="EMBL/GenBank/DDBJ databases">
        <authorList>
            <person name="de Groot N.N."/>
        </authorList>
    </citation>
    <scope>NUCLEOTIDE SEQUENCE [LARGE SCALE GENOMIC DNA]</scope>
    <source>
        <strain evidence="2 3">DSM 29439</strain>
    </source>
</reference>
<dbReference type="Proteomes" id="UP000199650">
    <property type="component" value="Unassembled WGS sequence"/>
</dbReference>
<protein>
    <recommendedName>
        <fullName evidence="4">Chalcone isomerase-like</fullName>
    </recommendedName>
</protein>
<evidence type="ECO:0000256" key="1">
    <source>
        <dbReference type="SAM" id="SignalP"/>
    </source>
</evidence>
<dbReference type="RefSeq" id="WP_091431572.1">
    <property type="nucleotide sequence ID" value="NZ_FOJB01000001.1"/>
</dbReference>
<evidence type="ECO:0000313" key="3">
    <source>
        <dbReference type="Proteomes" id="UP000199650"/>
    </source>
</evidence>